<comment type="subcellular location">
    <subcellularLocation>
        <location evidence="1 6">Nucleus</location>
    </subcellularLocation>
</comment>
<dbReference type="GO" id="GO:0005634">
    <property type="term" value="C:nucleus"/>
    <property type="evidence" value="ECO:0007669"/>
    <property type="project" value="UniProtKB-SubCell"/>
</dbReference>
<dbReference type="Pfam" id="PF25508">
    <property type="entry name" value="TRPM2"/>
    <property type="match status" value="1"/>
</dbReference>
<dbReference type="Pfam" id="PF10513">
    <property type="entry name" value="EPL1"/>
    <property type="match status" value="1"/>
</dbReference>
<comment type="caution">
    <text evidence="11">The sequence shown here is derived from an EMBL/GenBank/DDBJ whole genome shotgun (WGS) entry which is preliminary data.</text>
</comment>
<reference evidence="11 12" key="1">
    <citation type="submission" date="2024-11" db="EMBL/GenBank/DDBJ databases">
        <title>Adaptive evolution of stress response genes in parasites aligns with host niche diversity.</title>
        <authorList>
            <person name="Hahn C."/>
            <person name="Resl P."/>
        </authorList>
    </citation>
    <scope>NUCLEOTIDE SEQUENCE [LARGE SCALE GENOMIC DNA]</scope>
    <source>
        <strain evidence="11">EGGRZ-B1_66</strain>
        <tissue evidence="11">Body</tissue>
    </source>
</reference>
<dbReference type="InterPro" id="IPR057366">
    <property type="entry name" value="TRPM-like"/>
</dbReference>
<evidence type="ECO:0000259" key="10">
    <source>
        <dbReference type="Pfam" id="PF25508"/>
    </source>
</evidence>
<comment type="similarity">
    <text evidence="2 6">Belongs to the enhancer of polycomb family.</text>
</comment>
<evidence type="ECO:0000256" key="4">
    <source>
        <dbReference type="ARBA" id="ARBA00023163"/>
    </source>
</evidence>
<evidence type="ECO:0000256" key="2">
    <source>
        <dbReference type="ARBA" id="ARBA00008035"/>
    </source>
</evidence>
<proteinExistence type="inferred from homology"/>
<feature type="domain" description="Enhancer of polycomb-like N-terminal" evidence="9">
    <location>
        <begin position="250"/>
        <end position="390"/>
    </location>
</feature>
<organism evidence="11 12">
    <name type="scientific">Cichlidogyrus casuarinus</name>
    <dbReference type="NCBI Taxonomy" id="1844966"/>
    <lineage>
        <taxon>Eukaryota</taxon>
        <taxon>Metazoa</taxon>
        <taxon>Spiralia</taxon>
        <taxon>Lophotrochozoa</taxon>
        <taxon>Platyhelminthes</taxon>
        <taxon>Monogenea</taxon>
        <taxon>Monopisthocotylea</taxon>
        <taxon>Dactylogyridea</taxon>
        <taxon>Ancyrocephalidae</taxon>
        <taxon>Cichlidogyrus</taxon>
    </lineage>
</organism>
<gene>
    <name evidence="11" type="primary">EPC2</name>
    <name evidence="11" type="ORF">Ciccas_001126</name>
</gene>
<feature type="domain" description="TRPM-like" evidence="10">
    <location>
        <begin position="115"/>
        <end position="237"/>
    </location>
</feature>
<sequence length="824" mass="95548">MGIRIASLIKEGWDAGDKEVLRAKKDKNQTGDDQQAQQLTINLEDYMDEVLKLREMCEKYNHLISVFDCDEPDLDGYLISALLSSAGMDTPSDMLNLDQLEIAIKLNRADIARDKIFLDDKKWKKNALDQFMVQVILNDQDEFVSLLIEQGFKLEDFLSVHTLENLYTECLKRIDSKTELVSELWYEERIYKMDWVMLRDIGSIIRSLIGDFYEPLYLSKKFIDLVIEKDYDPKQNFAITKETMSKVSFRAKQIDFNKPLPIIRHDSELLAEISENALVSRGVPSLPSGMEKDEENEHHFVEAIQALQSKKSSEAYIPVPEIHEDQHHYFRLYAKGYVPPNQFIHIRTAVFADDEPVEYDMDSEDEKWLKSSALNISEAKFESMIEKLERGCGQKVMNLEEAKYLLQDDQSIIIAIYDYWLNKRVQCRQPLLLSVKQEKRDGTNNNTDPYIAFRRRTERMQTRKNRKNDENSFEKMLFFREQMETLDELFTCLINRERTKESIISNDRDLFQLRCKISDYDASSISEAESSLARFSQTSRSFDYSKKRAGKKRKAQWIKQETTKALSSDECSEEDISSLDNEFPFIRAPGVKYQKPLDGLKPSVELILPMSKRYNLCSVPFIENSSRHLYTGYVRRRLGRGGRLVLDRVSCADASYFACYDTELTCYDYGVTLPRSQIRHETSYENSLKDEERLQVSLLMNRLHLCKEKLRWSFRAQSPKSIIPREEEKEVLSKCKFDDRPEKDQEADKGQSVVSIIRSNGLKRNTMTSKVMNGGSQSNARKAVYGCNQRLVNGVVKKIQTTPTSHNGANDQQRSNSTNTARAC</sequence>
<evidence type="ECO:0000256" key="7">
    <source>
        <dbReference type="SAM" id="Coils"/>
    </source>
</evidence>
<keyword evidence="7" id="KW-0175">Coiled coil</keyword>
<evidence type="ECO:0000256" key="1">
    <source>
        <dbReference type="ARBA" id="ARBA00004123"/>
    </source>
</evidence>
<dbReference type="PANTHER" id="PTHR14898">
    <property type="entry name" value="ENHANCER OF POLYCOMB"/>
    <property type="match status" value="1"/>
</dbReference>
<feature type="region of interest" description="Disordered" evidence="8">
    <location>
        <begin position="800"/>
        <end position="824"/>
    </location>
</feature>
<keyword evidence="3 6" id="KW-0805">Transcription regulation</keyword>
<accession>A0ABD2QL65</accession>
<evidence type="ECO:0000256" key="5">
    <source>
        <dbReference type="ARBA" id="ARBA00023242"/>
    </source>
</evidence>
<dbReference type="Proteomes" id="UP001626550">
    <property type="component" value="Unassembled WGS sequence"/>
</dbReference>
<evidence type="ECO:0000259" key="9">
    <source>
        <dbReference type="Pfam" id="PF10513"/>
    </source>
</evidence>
<dbReference type="AlphaFoldDB" id="A0ABD2QL65"/>
<feature type="coiled-coil region" evidence="7">
    <location>
        <begin position="36"/>
        <end position="63"/>
    </location>
</feature>
<dbReference type="InterPro" id="IPR019542">
    <property type="entry name" value="Enhancer_polycomb-like_N"/>
</dbReference>
<evidence type="ECO:0000256" key="6">
    <source>
        <dbReference type="RuleBase" id="RU361124"/>
    </source>
</evidence>
<name>A0ABD2QL65_9PLAT</name>
<evidence type="ECO:0000256" key="3">
    <source>
        <dbReference type="ARBA" id="ARBA00023015"/>
    </source>
</evidence>
<keyword evidence="12" id="KW-1185">Reference proteome</keyword>
<keyword evidence="5 6" id="KW-0539">Nucleus</keyword>
<dbReference type="GO" id="GO:0035267">
    <property type="term" value="C:NuA4 histone acetyltransferase complex"/>
    <property type="evidence" value="ECO:0007669"/>
    <property type="project" value="UniProtKB-ARBA"/>
</dbReference>
<keyword evidence="4 6" id="KW-0804">Transcription</keyword>
<dbReference type="EMBL" id="JBJKFK010000070">
    <property type="protein sequence ID" value="KAL3320188.1"/>
    <property type="molecule type" value="Genomic_DNA"/>
</dbReference>
<evidence type="ECO:0000256" key="8">
    <source>
        <dbReference type="SAM" id="MobiDB-lite"/>
    </source>
</evidence>
<protein>
    <recommendedName>
        <fullName evidence="6">Enhancer of polycomb-like protein</fullName>
    </recommendedName>
</protein>
<evidence type="ECO:0000313" key="11">
    <source>
        <dbReference type="EMBL" id="KAL3320188.1"/>
    </source>
</evidence>
<dbReference type="InterPro" id="IPR024943">
    <property type="entry name" value="Enhancer_polycomb"/>
</dbReference>
<evidence type="ECO:0000313" key="12">
    <source>
        <dbReference type="Proteomes" id="UP001626550"/>
    </source>
</evidence>